<sequence>NSDSEAVFNSDSEAVFNRQAHSRWPWSSLPQHPGELWLVTARHATQLVSHCGEVKLEQTELNGSSERCHSVDVRVEGQHGARSAGSREVGVQAVRAFVNGSRTRSLQLWNDMIRRTRPGKTMRRKSVVVGEVVVECGLLWRGFDSAGTLC</sequence>
<dbReference type="HOGENOM" id="CLU_1744877_0_0_1"/>
<feature type="non-terminal residue" evidence="1">
    <location>
        <position position="1"/>
    </location>
</feature>
<organism evidence="1 2">
    <name type="scientific">Exophiala sideris</name>
    <dbReference type="NCBI Taxonomy" id="1016849"/>
    <lineage>
        <taxon>Eukaryota</taxon>
        <taxon>Fungi</taxon>
        <taxon>Dikarya</taxon>
        <taxon>Ascomycota</taxon>
        <taxon>Pezizomycotina</taxon>
        <taxon>Eurotiomycetes</taxon>
        <taxon>Chaetothyriomycetidae</taxon>
        <taxon>Chaetothyriales</taxon>
        <taxon>Herpotrichiellaceae</taxon>
        <taxon>Exophiala</taxon>
    </lineage>
</organism>
<name>A0A0D1VR89_9EURO</name>
<gene>
    <name evidence="1" type="ORF">PV11_06176</name>
</gene>
<reference evidence="1 2" key="1">
    <citation type="submission" date="2015-01" db="EMBL/GenBank/DDBJ databases">
        <title>The Genome Sequence of Exophiala sideris CBS121828.</title>
        <authorList>
            <consortium name="The Broad Institute Genomics Platform"/>
            <person name="Cuomo C."/>
            <person name="de Hoog S."/>
            <person name="Gorbushina A."/>
            <person name="Stielow B."/>
            <person name="Teixiera M."/>
            <person name="Abouelleil A."/>
            <person name="Chapman S.B."/>
            <person name="Priest M."/>
            <person name="Young S.K."/>
            <person name="Wortman J."/>
            <person name="Nusbaum C."/>
            <person name="Birren B."/>
        </authorList>
    </citation>
    <scope>NUCLEOTIDE SEQUENCE [LARGE SCALE GENOMIC DNA]</scope>
    <source>
        <strain evidence="1 2">CBS 121828</strain>
    </source>
</reference>
<evidence type="ECO:0000313" key="2">
    <source>
        <dbReference type="Proteomes" id="UP000053599"/>
    </source>
</evidence>
<protein>
    <submittedName>
        <fullName evidence="1">Uncharacterized protein</fullName>
    </submittedName>
</protein>
<accession>A0A0D1VR89</accession>
<dbReference type="AlphaFoldDB" id="A0A0D1VR89"/>
<dbReference type="Proteomes" id="UP000053599">
    <property type="component" value="Unassembled WGS sequence"/>
</dbReference>
<evidence type="ECO:0000313" key="1">
    <source>
        <dbReference type="EMBL" id="KIV78530.1"/>
    </source>
</evidence>
<proteinExistence type="predicted"/>
<dbReference type="EMBL" id="KN846953">
    <property type="protein sequence ID" value="KIV78530.1"/>
    <property type="molecule type" value="Genomic_DNA"/>
</dbReference>